<name>A0A2S3YNI4_9HYPH</name>
<evidence type="ECO:0000256" key="3">
    <source>
        <dbReference type="ARBA" id="ARBA00022989"/>
    </source>
</evidence>
<evidence type="ECO:0000313" key="6">
    <source>
        <dbReference type="Proteomes" id="UP000237511"/>
    </source>
</evidence>
<dbReference type="GO" id="GO:0016020">
    <property type="term" value="C:membrane"/>
    <property type="evidence" value="ECO:0007669"/>
    <property type="project" value="UniProtKB-SubCell"/>
</dbReference>
<accession>A0A2S3YNI4</accession>
<dbReference type="InterPro" id="IPR035906">
    <property type="entry name" value="MetI-like_sf"/>
</dbReference>
<evidence type="ECO:0000256" key="4">
    <source>
        <dbReference type="ARBA" id="ARBA00023136"/>
    </source>
</evidence>
<keyword evidence="3" id="KW-1133">Transmembrane helix</keyword>
<keyword evidence="4" id="KW-0472">Membrane</keyword>
<dbReference type="Proteomes" id="UP000237511">
    <property type="component" value="Unassembled WGS sequence"/>
</dbReference>
<proteinExistence type="predicted"/>
<protein>
    <submittedName>
        <fullName evidence="5">Uncharacterized protein</fullName>
    </submittedName>
</protein>
<evidence type="ECO:0000256" key="1">
    <source>
        <dbReference type="ARBA" id="ARBA00004141"/>
    </source>
</evidence>
<dbReference type="EMBL" id="LODU01000030">
    <property type="protein sequence ID" value="POH30586.1"/>
    <property type="molecule type" value="Genomic_DNA"/>
</dbReference>
<reference evidence="5 6" key="1">
    <citation type="journal article" date="2014" name="Syst. Appl. Microbiol.">
        <title>Microsymbionts of Phaseolus vulgaris in acid and alkaline soils of Mexico.</title>
        <authorList>
            <person name="Verastegui-Valdes M.M."/>
            <person name="Zhang Y.J."/>
            <person name="Rivera-Orduna F.N."/>
            <person name="Cheng H.P."/>
            <person name="Sui X.H."/>
            <person name="Wang E.T."/>
        </authorList>
    </citation>
    <scope>NUCLEOTIDE SEQUENCE [LARGE SCALE GENOMIC DNA]</scope>
    <source>
        <strain evidence="5 6">FG01</strain>
    </source>
</reference>
<gene>
    <name evidence="5" type="ORF">ATY31_14555</name>
</gene>
<dbReference type="AlphaFoldDB" id="A0A2S3YNI4"/>
<evidence type="ECO:0000256" key="2">
    <source>
        <dbReference type="ARBA" id="ARBA00022692"/>
    </source>
</evidence>
<dbReference type="Gene3D" id="1.10.3720.10">
    <property type="entry name" value="MetI-like"/>
    <property type="match status" value="1"/>
</dbReference>
<dbReference type="RefSeq" id="WP_097528041.1">
    <property type="nucleotide sequence ID" value="NZ_LODU01000030.1"/>
</dbReference>
<comment type="caution">
    <text evidence="5">The sequence shown here is derived from an EMBL/GenBank/DDBJ whole genome shotgun (WGS) entry which is preliminary data.</text>
</comment>
<keyword evidence="2" id="KW-0812">Transmembrane</keyword>
<sequence>MCSFSLSRRLTSRTGAAAVELAVAATLCFLYLSGARPVAARRLQHPRRAQSLAGIRGLLTGLVIKFSAFIAEIVQAGIPSVGTGQWEAARALGLHDG</sequence>
<comment type="subcellular location">
    <subcellularLocation>
        <location evidence="1">Membrane</location>
        <topology evidence="1">Multi-pass membrane protein</topology>
    </subcellularLocation>
</comment>
<organism evidence="5 6">
    <name type="scientific">Sinorhizobium americanum</name>
    <dbReference type="NCBI Taxonomy" id="194963"/>
    <lineage>
        <taxon>Bacteria</taxon>
        <taxon>Pseudomonadati</taxon>
        <taxon>Pseudomonadota</taxon>
        <taxon>Alphaproteobacteria</taxon>
        <taxon>Hyphomicrobiales</taxon>
        <taxon>Rhizobiaceae</taxon>
        <taxon>Sinorhizobium/Ensifer group</taxon>
        <taxon>Sinorhizobium</taxon>
    </lineage>
</organism>
<dbReference type="SUPFAM" id="SSF161098">
    <property type="entry name" value="MetI-like"/>
    <property type="match status" value="1"/>
</dbReference>
<evidence type="ECO:0000313" key="5">
    <source>
        <dbReference type="EMBL" id="POH30586.1"/>
    </source>
</evidence>